<dbReference type="EMBL" id="JALGRD010000009">
    <property type="protein sequence ID" value="MCJ0975068.1"/>
    <property type="molecule type" value="Genomic_DNA"/>
</dbReference>
<evidence type="ECO:0000313" key="7">
    <source>
        <dbReference type="EMBL" id="MCJ0975068.1"/>
    </source>
</evidence>
<comment type="subcellular location">
    <subcellularLocation>
        <location evidence="1">Cell membrane</location>
        <topology evidence="1">Multi-pass membrane protein</topology>
    </subcellularLocation>
</comment>
<dbReference type="PANTHER" id="PTHR30086:SF20">
    <property type="entry name" value="ARGININE EXPORTER PROTEIN ARGO-RELATED"/>
    <property type="match status" value="1"/>
</dbReference>
<feature type="transmembrane region" description="Helical" evidence="6">
    <location>
        <begin position="184"/>
        <end position="205"/>
    </location>
</feature>
<dbReference type="RefSeq" id="WP_243607117.1">
    <property type="nucleotide sequence ID" value="NZ_JALGRD010000009.1"/>
</dbReference>
<feature type="transmembrane region" description="Helical" evidence="6">
    <location>
        <begin position="6"/>
        <end position="29"/>
    </location>
</feature>
<evidence type="ECO:0000256" key="6">
    <source>
        <dbReference type="SAM" id="Phobius"/>
    </source>
</evidence>
<evidence type="ECO:0000256" key="1">
    <source>
        <dbReference type="ARBA" id="ARBA00004651"/>
    </source>
</evidence>
<keyword evidence="4 6" id="KW-1133">Transmembrane helix</keyword>
<evidence type="ECO:0000313" key="8">
    <source>
        <dbReference type="Proteomes" id="UP001139682"/>
    </source>
</evidence>
<feature type="transmembrane region" description="Helical" evidence="6">
    <location>
        <begin position="41"/>
        <end position="65"/>
    </location>
</feature>
<sequence length="209" mass="21770">MSDAAYWWVFFSAALALNLAPGPDLLFVLSRTLSGGRRIGVASACGVCSGALVHVAAAALGLSAILATSALAFAVVKYVGAAYLLYLGIQALRSAGGQFNLRPAPRTSALQAYRQGILVDILNPKAAIFFMAFLPQFVRPEQGAVAVQLLVLGGLVVLVAIVIECALVLLAARASSALRANRRLGLWLDRVLGSVLIGLGVRLGLSERA</sequence>
<feature type="transmembrane region" description="Helical" evidence="6">
    <location>
        <begin position="146"/>
        <end position="172"/>
    </location>
</feature>
<keyword evidence="5 6" id="KW-0472">Membrane</keyword>
<dbReference type="PANTHER" id="PTHR30086">
    <property type="entry name" value="ARGININE EXPORTER PROTEIN ARGO"/>
    <property type="match status" value="1"/>
</dbReference>
<dbReference type="AlphaFoldDB" id="A0A9X1WC17"/>
<name>A0A9X1WC17_9GAMM</name>
<dbReference type="GO" id="GO:0005886">
    <property type="term" value="C:plasma membrane"/>
    <property type="evidence" value="ECO:0007669"/>
    <property type="project" value="UniProtKB-SubCell"/>
</dbReference>
<dbReference type="InterPro" id="IPR001123">
    <property type="entry name" value="LeuE-type"/>
</dbReference>
<evidence type="ECO:0000256" key="3">
    <source>
        <dbReference type="ARBA" id="ARBA00022692"/>
    </source>
</evidence>
<dbReference type="PIRSF" id="PIRSF006324">
    <property type="entry name" value="LeuE"/>
    <property type="match status" value="1"/>
</dbReference>
<evidence type="ECO:0000256" key="4">
    <source>
        <dbReference type="ARBA" id="ARBA00022989"/>
    </source>
</evidence>
<keyword evidence="3 6" id="KW-0812">Transmembrane</keyword>
<keyword evidence="8" id="KW-1185">Reference proteome</keyword>
<dbReference type="Proteomes" id="UP001139682">
    <property type="component" value="Unassembled WGS sequence"/>
</dbReference>
<keyword evidence="2" id="KW-1003">Cell membrane</keyword>
<protein>
    <submittedName>
        <fullName evidence="7">LysE family translocator</fullName>
    </submittedName>
</protein>
<accession>A0A9X1WC17</accession>
<evidence type="ECO:0000256" key="5">
    <source>
        <dbReference type="ARBA" id="ARBA00023136"/>
    </source>
</evidence>
<dbReference type="GO" id="GO:0015171">
    <property type="term" value="F:amino acid transmembrane transporter activity"/>
    <property type="evidence" value="ECO:0007669"/>
    <property type="project" value="TreeGrafter"/>
</dbReference>
<feature type="transmembrane region" description="Helical" evidence="6">
    <location>
        <begin position="71"/>
        <end position="92"/>
    </location>
</feature>
<gene>
    <name evidence="7" type="ORF">MST27_16980</name>
</gene>
<reference evidence="7" key="1">
    <citation type="submission" date="2022-03" db="EMBL/GenBank/DDBJ databases">
        <title>Pseudomonas marianensis sp. nov., a marine bacterium isolated from deep-sea sediments of the Mariana Trench.</title>
        <authorList>
            <person name="Wei Y."/>
        </authorList>
    </citation>
    <scope>NUCLEOTIDE SEQUENCE</scope>
    <source>
        <strain evidence="7">PS1</strain>
    </source>
</reference>
<comment type="caution">
    <text evidence="7">The sequence shown here is derived from an EMBL/GenBank/DDBJ whole genome shotgun (WGS) entry which is preliminary data.</text>
</comment>
<evidence type="ECO:0000256" key="2">
    <source>
        <dbReference type="ARBA" id="ARBA00022475"/>
    </source>
</evidence>
<proteinExistence type="predicted"/>
<organism evidence="7 8">
    <name type="scientific">Stutzerimonas marianensis</name>
    <dbReference type="NCBI Taxonomy" id="2929513"/>
    <lineage>
        <taxon>Bacteria</taxon>
        <taxon>Pseudomonadati</taxon>
        <taxon>Pseudomonadota</taxon>
        <taxon>Gammaproteobacteria</taxon>
        <taxon>Pseudomonadales</taxon>
        <taxon>Pseudomonadaceae</taxon>
        <taxon>Stutzerimonas</taxon>
    </lineage>
</organism>
<dbReference type="Pfam" id="PF01810">
    <property type="entry name" value="LysE"/>
    <property type="match status" value="1"/>
</dbReference>
<feature type="transmembrane region" description="Helical" evidence="6">
    <location>
        <begin position="112"/>
        <end position="134"/>
    </location>
</feature>